<name>F8Q9U9_SERL3</name>
<proteinExistence type="predicted"/>
<reference evidence="2" key="1">
    <citation type="journal article" date="2011" name="Science">
        <title>The plant cell wall-decomposing machinery underlies the functional diversity of forest fungi.</title>
        <authorList>
            <person name="Eastwood D.C."/>
            <person name="Floudas D."/>
            <person name="Binder M."/>
            <person name="Majcherczyk A."/>
            <person name="Schneider P."/>
            <person name="Aerts A."/>
            <person name="Asiegbu F.O."/>
            <person name="Baker S.E."/>
            <person name="Barry K."/>
            <person name="Bendiksby M."/>
            <person name="Blumentritt M."/>
            <person name="Coutinho P.M."/>
            <person name="Cullen D."/>
            <person name="de Vries R.P."/>
            <person name="Gathman A."/>
            <person name="Goodell B."/>
            <person name="Henrissat B."/>
            <person name="Ihrmark K."/>
            <person name="Kauserud H."/>
            <person name="Kohler A."/>
            <person name="LaButti K."/>
            <person name="Lapidus A."/>
            <person name="Lavin J.L."/>
            <person name="Lee Y.-H."/>
            <person name="Lindquist E."/>
            <person name="Lilly W."/>
            <person name="Lucas S."/>
            <person name="Morin E."/>
            <person name="Murat C."/>
            <person name="Oguiza J.A."/>
            <person name="Park J."/>
            <person name="Pisabarro A.G."/>
            <person name="Riley R."/>
            <person name="Rosling A."/>
            <person name="Salamov A."/>
            <person name="Schmidt O."/>
            <person name="Schmutz J."/>
            <person name="Skrede I."/>
            <person name="Stenlid J."/>
            <person name="Wiebenga A."/>
            <person name="Xie X."/>
            <person name="Kuees U."/>
            <person name="Hibbett D.S."/>
            <person name="Hoffmeister D."/>
            <person name="Hoegberg N."/>
            <person name="Martin F."/>
            <person name="Grigoriev I.V."/>
            <person name="Watkinson S.C."/>
        </authorList>
    </citation>
    <scope>NUCLEOTIDE SEQUENCE [LARGE SCALE GENOMIC DNA]</scope>
    <source>
        <strain evidence="2">strain S7.3</strain>
    </source>
</reference>
<dbReference type="HOGENOM" id="CLU_021108_2_0_1"/>
<accession>F8Q9U9</accession>
<dbReference type="Proteomes" id="UP000008063">
    <property type="component" value="Unassembled WGS sequence"/>
</dbReference>
<dbReference type="OMA" id="CDHEDIV"/>
<organism evidence="2">
    <name type="scientific">Serpula lacrymans var. lacrymans (strain S7.3)</name>
    <name type="common">Dry rot fungus</name>
    <dbReference type="NCBI Taxonomy" id="936435"/>
    <lineage>
        <taxon>Eukaryota</taxon>
        <taxon>Fungi</taxon>
        <taxon>Dikarya</taxon>
        <taxon>Basidiomycota</taxon>
        <taxon>Agaricomycotina</taxon>
        <taxon>Agaricomycetes</taxon>
        <taxon>Agaricomycetidae</taxon>
        <taxon>Boletales</taxon>
        <taxon>Coniophorineae</taxon>
        <taxon>Serpulaceae</taxon>
        <taxon>Serpula</taxon>
    </lineage>
</organism>
<protein>
    <submittedName>
        <fullName evidence="1">Uncharacterized protein</fullName>
    </submittedName>
</protein>
<dbReference type="InParanoid" id="F8Q9U9"/>
<sequence>MAAYNIYAQQLSELCHGYPLWFPEPCMYDEVTVGDVGYVREGVFHRLFNATRASDHPSNALYGVPEGFVQLQLPQGSIRRFEKLLDPGAPLYSQSVSKIGIAASATGPGSPTVAGANLQFSCSSNRGAILVLTRRTDREDVMSSCERASKSTFELISGAGISL</sequence>
<dbReference type="AlphaFoldDB" id="F8Q9U9"/>
<evidence type="ECO:0000313" key="1">
    <source>
        <dbReference type="EMBL" id="EGN94854.1"/>
    </source>
</evidence>
<dbReference type="STRING" id="936435.F8Q9U9"/>
<evidence type="ECO:0000313" key="2">
    <source>
        <dbReference type="Proteomes" id="UP000008063"/>
    </source>
</evidence>
<dbReference type="EMBL" id="GL945487">
    <property type="protein sequence ID" value="EGN94854.1"/>
    <property type="molecule type" value="Genomic_DNA"/>
</dbReference>
<keyword evidence="2" id="KW-1185">Reference proteome</keyword>
<gene>
    <name evidence="1" type="ORF">SERLA73DRAFT_143743</name>
</gene>